<dbReference type="SMART" id="SM00406">
    <property type="entry name" value="IGv"/>
    <property type="match status" value="1"/>
</dbReference>
<dbReference type="Pfam" id="PF07686">
    <property type="entry name" value="V-set"/>
    <property type="match status" value="1"/>
</dbReference>
<keyword evidence="9" id="KW-0325">Glycoprotein</keyword>
<dbReference type="OMA" id="EQQLFNI"/>
<keyword evidence="2" id="KW-1003">Cell membrane</keyword>
<feature type="chain" id="PRO_5025495154" description="Ig-like domain-containing protein" evidence="12">
    <location>
        <begin position="24"/>
        <end position="333"/>
    </location>
</feature>
<evidence type="ECO:0000256" key="9">
    <source>
        <dbReference type="ARBA" id="ARBA00023180"/>
    </source>
</evidence>
<name>A0A669EKA1_ORENI</name>
<evidence type="ECO:0000259" key="13">
    <source>
        <dbReference type="PROSITE" id="PS50835"/>
    </source>
</evidence>
<dbReference type="InterPro" id="IPR013106">
    <property type="entry name" value="Ig_V-set"/>
</dbReference>
<dbReference type="PANTHER" id="PTHR25466:SF14">
    <property type="entry name" value="BUTYROPHILIN SUBFAMILY 2 MEMBER A2-LIKE-RELATED"/>
    <property type="match status" value="1"/>
</dbReference>
<keyword evidence="15" id="KW-1185">Reference proteome</keyword>
<sequence>MELSRIIGIKCVVLAFLWTLTNGDTNVSCIFMETCMLPCSSERGSDAIIHWFQLSAGNLFVHLFYDGHDQLAVQNQRFRGRTSLFPDQVSSGNASLLLTRVKVQDEGRYKCQAITRRGIKESFITLKMDAPVREVNIEKAENRIICSSEGIYPEPVLTWSTSRQTVFRSTTIVQQSGPNGELYNIKSSVIFPDTKQDFTDMTYSCTVSTRSNNQTAILSNRNLKEGIAKAMVAGVIMIAVILGLIPICCSKFNSKMHQSCSVPVSVLPAVETGSVELQSHQAQQVPDAAEISSRLDLVLTEKTSEELKTLIAPGHNNEEDDLLLKPAAEPTEM</sequence>
<evidence type="ECO:0000256" key="12">
    <source>
        <dbReference type="SAM" id="SignalP"/>
    </source>
</evidence>
<dbReference type="PROSITE" id="PS50835">
    <property type="entry name" value="IG_LIKE"/>
    <property type="match status" value="2"/>
</dbReference>
<dbReference type="PANTHER" id="PTHR25466">
    <property type="entry name" value="T-LYMPHOCYTE ACTIVATION ANTIGEN"/>
    <property type="match status" value="1"/>
</dbReference>
<evidence type="ECO:0000256" key="11">
    <source>
        <dbReference type="SAM" id="Phobius"/>
    </source>
</evidence>
<comment type="subcellular location">
    <subcellularLocation>
        <location evidence="1">Cell membrane</location>
        <topology evidence="1">Single-pass type I membrane protein</topology>
    </subcellularLocation>
</comment>
<dbReference type="FunFam" id="2.60.40.10:FF:000142">
    <property type="entry name" value="V-set domain-containing T-cell activation inhibitor 1"/>
    <property type="match status" value="1"/>
</dbReference>
<dbReference type="GO" id="GO:0009897">
    <property type="term" value="C:external side of plasma membrane"/>
    <property type="evidence" value="ECO:0007669"/>
    <property type="project" value="TreeGrafter"/>
</dbReference>
<evidence type="ECO:0000256" key="8">
    <source>
        <dbReference type="ARBA" id="ARBA00023170"/>
    </source>
</evidence>
<dbReference type="InParanoid" id="A0A669EKA1"/>
<protein>
    <recommendedName>
        <fullName evidence="13">Ig-like domain-containing protein</fullName>
    </recommendedName>
</protein>
<dbReference type="SUPFAM" id="SSF48726">
    <property type="entry name" value="Immunoglobulin"/>
    <property type="match status" value="2"/>
</dbReference>
<reference evidence="15" key="1">
    <citation type="submission" date="2012-01" db="EMBL/GenBank/DDBJ databases">
        <title>The Genome Sequence of Oreochromis niloticus (Nile Tilapia).</title>
        <authorList>
            <consortium name="Broad Institute Genome Assembly Team"/>
            <consortium name="Broad Institute Sequencing Platform"/>
            <person name="Di Palma F."/>
            <person name="Johnson J."/>
            <person name="Lander E.S."/>
            <person name="Lindblad-Toh K."/>
        </authorList>
    </citation>
    <scope>NUCLEOTIDE SEQUENCE [LARGE SCALE GENOMIC DNA]</scope>
</reference>
<keyword evidence="7" id="KW-1015">Disulfide bond</keyword>
<dbReference type="GO" id="GO:0031295">
    <property type="term" value="P:T cell costimulation"/>
    <property type="evidence" value="ECO:0007669"/>
    <property type="project" value="TreeGrafter"/>
</dbReference>
<dbReference type="GO" id="GO:0071222">
    <property type="term" value="P:cellular response to lipopolysaccharide"/>
    <property type="evidence" value="ECO:0007669"/>
    <property type="project" value="TreeGrafter"/>
</dbReference>
<dbReference type="GO" id="GO:0006955">
    <property type="term" value="P:immune response"/>
    <property type="evidence" value="ECO:0007669"/>
    <property type="project" value="TreeGrafter"/>
</dbReference>
<dbReference type="Ensembl" id="ENSONIT00000058825.1">
    <property type="protein sequence ID" value="ENSONIP00000071557.1"/>
    <property type="gene ID" value="ENSONIG00000031981.1"/>
</dbReference>
<dbReference type="InterPro" id="IPR013783">
    <property type="entry name" value="Ig-like_fold"/>
</dbReference>
<evidence type="ECO:0000256" key="5">
    <source>
        <dbReference type="ARBA" id="ARBA00022989"/>
    </source>
</evidence>
<dbReference type="Gene3D" id="2.60.40.10">
    <property type="entry name" value="Immunoglobulins"/>
    <property type="match status" value="2"/>
</dbReference>
<dbReference type="AlphaFoldDB" id="A0A669EKA1"/>
<dbReference type="Proteomes" id="UP000005207">
    <property type="component" value="Linkage group LG9"/>
</dbReference>
<reference evidence="14" key="2">
    <citation type="submission" date="2025-08" db="UniProtKB">
        <authorList>
            <consortium name="Ensembl"/>
        </authorList>
    </citation>
    <scope>IDENTIFICATION</scope>
</reference>
<proteinExistence type="predicted"/>
<evidence type="ECO:0000256" key="1">
    <source>
        <dbReference type="ARBA" id="ARBA00004251"/>
    </source>
</evidence>
<keyword evidence="4 12" id="KW-0732">Signal</keyword>
<keyword evidence="3 11" id="KW-0812">Transmembrane</keyword>
<evidence type="ECO:0000256" key="3">
    <source>
        <dbReference type="ARBA" id="ARBA00022692"/>
    </source>
</evidence>
<feature type="domain" description="Ig-like" evidence="13">
    <location>
        <begin position="37"/>
        <end position="113"/>
    </location>
</feature>
<keyword evidence="5 11" id="KW-1133">Transmembrane helix</keyword>
<evidence type="ECO:0000256" key="2">
    <source>
        <dbReference type="ARBA" id="ARBA00022475"/>
    </source>
</evidence>
<feature type="transmembrane region" description="Helical" evidence="11">
    <location>
        <begin position="230"/>
        <end position="249"/>
    </location>
</feature>
<dbReference type="GeneTree" id="ENSGT00940000163670"/>
<dbReference type="InterPro" id="IPR036179">
    <property type="entry name" value="Ig-like_dom_sf"/>
</dbReference>
<feature type="signal peptide" evidence="12">
    <location>
        <begin position="1"/>
        <end position="23"/>
    </location>
</feature>
<dbReference type="InterPro" id="IPR053896">
    <property type="entry name" value="BTN3A2-like_Ig-C"/>
</dbReference>
<accession>A0A669EKA1</accession>
<keyword evidence="8" id="KW-0675">Receptor</keyword>
<dbReference type="InterPro" id="IPR007110">
    <property type="entry name" value="Ig-like_dom"/>
</dbReference>
<dbReference type="GO" id="GO:0042130">
    <property type="term" value="P:negative regulation of T cell proliferation"/>
    <property type="evidence" value="ECO:0007669"/>
    <property type="project" value="TreeGrafter"/>
</dbReference>
<evidence type="ECO:0000256" key="4">
    <source>
        <dbReference type="ARBA" id="ARBA00022729"/>
    </source>
</evidence>
<keyword evidence="6 11" id="KW-0472">Membrane</keyword>
<reference evidence="14" key="3">
    <citation type="submission" date="2025-09" db="UniProtKB">
        <authorList>
            <consortium name="Ensembl"/>
        </authorList>
    </citation>
    <scope>IDENTIFICATION</scope>
</reference>
<dbReference type="GO" id="GO:0042102">
    <property type="term" value="P:positive regulation of T cell proliferation"/>
    <property type="evidence" value="ECO:0007669"/>
    <property type="project" value="TreeGrafter"/>
</dbReference>
<dbReference type="GO" id="GO:0007166">
    <property type="term" value="P:cell surface receptor signaling pathway"/>
    <property type="evidence" value="ECO:0007669"/>
    <property type="project" value="TreeGrafter"/>
</dbReference>
<evidence type="ECO:0000256" key="6">
    <source>
        <dbReference type="ARBA" id="ARBA00023136"/>
    </source>
</evidence>
<evidence type="ECO:0000256" key="7">
    <source>
        <dbReference type="ARBA" id="ARBA00023157"/>
    </source>
</evidence>
<keyword evidence="10" id="KW-0393">Immunoglobulin domain</keyword>
<dbReference type="Pfam" id="PF22705">
    <property type="entry name" value="C2-set_3"/>
    <property type="match status" value="1"/>
</dbReference>
<evidence type="ECO:0000313" key="15">
    <source>
        <dbReference type="Proteomes" id="UP000005207"/>
    </source>
</evidence>
<feature type="domain" description="Ig-like" evidence="13">
    <location>
        <begin position="144"/>
        <end position="219"/>
    </location>
</feature>
<organism evidence="14 15">
    <name type="scientific">Oreochromis niloticus</name>
    <name type="common">Nile tilapia</name>
    <name type="synonym">Tilapia nilotica</name>
    <dbReference type="NCBI Taxonomy" id="8128"/>
    <lineage>
        <taxon>Eukaryota</taxon>
        <taxon>Metazoa</taxon>
        <taxon>Chordata</taxon>
        <taxon>Craniata</taxon>
        <taxon>Vertebrata</taxon>
        <taxon>Euteleostomi</taxon>
        <taxon>Actinopterygii</taxon>
        <taxon>Neopterygii</taxon>
        <taxon>Teleostei</taxon>
        <taxon>Neoteleostei</taxon>
        <taxon>Acanthomorphata</taxon>
        <taxon>Ovalentaria</taxon>
        <taxon>Cichlomorphae</taxon>
        <taxon>Cichliformes</taxon>
        <taxon>Cichlidae</taxon>
        <taxon>African cichlids</taxon>
        <taxon>Pseudocrenilabrinae</taxon>
        <taxon>Oreochromini</taxon>
        <taxon>Oreochromis</taxon>
    </lineage>
</organism>
<evidence type="ECO:0000313" key="14">
    <source>
        <dbReference type="Ensembl" id="ENSONIP00000071557.1"/>
    </source>
</evidence>
<evidence type="ECO:0000256" key="10">
    <source>
        <dbReference type="ARBA" id="ARBA00023319"/>
    </source>
</evidence>
<dbReference type="InterPro" id="IPR051713">
    <property type="entry name" value="T-cell_Activation_Regulation"/>
</dbReference>